<comment type="similarity">
    <text evidence="2 19">Belongs to the DNA2/NAM7 helicase family.</text>
</comment>
<keyword evidence="9 19" id="KW-0378">Hydrolase</keyword>
<dbReference type="EMBL" id="JBANRG010000020">
    <property type="protein sequence ID" value="KAK7457046.1"/>
    <property type="molecule type" value="Genomic_DNA"/>
</dbReference>
<evidence type="ECO:0000259" key="23">
    <source>
        <dbReference type="Pfam" id="PF13087"/>
    </source>
</evidence>
<accession>A0ABR1JC84</accession>
<evidence type="ECO:0000256" key="6">
    <source>
        <dbReference type="ARBA" id="ARBA00022723"/>
    </source>
</evidence>
<keyword evidence="6 19" id="KW-0479">Metal-binding</keyword>
<keyword evidence="13 19" id="KW-0411">Iron-sulfur</keyword>
<keyword evidence="15 19" id="KW-0234">DNA repair</keyword>
<evidence type="ECO:0000256" key="20">
    <source>
        <dbReference type="SAM" id="MobiDB-lite"/>
    </source>
</evidence>
<dbReference type="InterPro" id="IPR041677">
    <property type="entry name" value="DNA2/NAM7_AAA_11"/>
</dbReference>
<dbReference type="InterPro" id="IPR027417">
    <property type="entry name" value="P-loop_NTPase"/>
</dbReference>
<comment type="function">
    <text evidence="19">Key enzyme involved in DNA replication and DNA repair. Involved in Okazaki fragments processing by cleaving long flaps that escape FEN1: flaps that are longer than 27 nucleotides are coated by replication protein A complex (RPA), leading to recruit DNA2 which cleaves the flap until it is too short to bind RPA and becomes a substrate for FEN1. Also involved in 5'-end resection of DNA during double-strand break (DSB) repair by mediating the cleavage of 5'-ssDNA.</text>
</comment>
<dbReference type="CDD" id="cd18041">
    <property type="entry name" value="DEXXQc_DNA2"/>
    <property type="match status" value="1"/>
</dbReference>
<comment type="subcellular location">
    <subcellularLocation>
        <location evidence="19">Nucleus</location>
    </subcellularLocation>
    <subcellularLocation>
        <location evidence="19">Chromosome</location>
    </subcellularLocation>
</comment>
<keyword evidence="12 19" id="KW-0408">Iron</keyword>
<comment type="cofactor">
    <cofactor evidence="1">
        <name>[4Fe-4S] cluster</name>
        <dbReference type="ChEBI" id="CHEBI:49883"/>
    </cofactor>
</comment>
<evidence type="ECO:0000256" key="18">
    <source>
        <dbReference type="ARBA" id="ARBA00047995"/>
    </source>
</evidence>
<evidence type="ECO:0000256" key="4">
    <source>
        <dbReference type="ARBA" id="ARBA00022705"/>
    </source>
</evidence>
<proteinExistence type="inferred from homology"/>
<keyword evidence="7 19" id="KW-0547">Nucleotide-binding</keyword>
<evidence type="ECO:0000256" key="8">
    <source>
        <dbReference type="ARBA" id="ARBA00022763"/>
    </source>
</evidence>
<feature type="domain" description="DNA2/NAM7 helicase-like C-terminal" evidence="23">
    <location>
        <begin position="941"/>
        <end position="1156"/>
    </location>
</feature>
<dbReference type="InterPro" id="IPR047187">
    <property type="entry name" value="SF1_C_Upf1"/>
</dbReference>
<evidence type="ECO:0000256" key="15">
    <source>
        <dbReference type="ARBA" id="ARBA00023204"/>
    </source>
</evidence>
<dbReference type="PANTHER" id="PTHR10887">
    <property type="entry name" value="DNA2/NAM7 HELICASE FAMILY"/>
    <property type="match status" value="1"/>
</dbReference>
<dbReference type="CDD" id="cd18808">
    <property type="entry name" value="SF1_C_Upf1"/>
    <property type="match status" value="1"/>
</dbReference>
<dbReference type="InterPro" id="IPR045055">
    <property type="entry name" value="DNA2/NAM7-like"/>
</dbReference>
<dbReference type="InterPro" id="IPR026851">
    <property type="entry name" value="Dna2/JHS1_DEXXQ-box"/>
</dbReference>
<evidence type="ECO:0000256" key="2">
    <source>
        <dbReference type="ARBA" id="ARBA00007913"/>
    </source>
</evidence>
<evidence type="ECO:0000256" key="3">
    <source>
        <dbReference type="ARBA" id="ARBA00022485"/>
    </source>
</evidence>
<reference evidence="24 25" key="1">
    <citation type="submission" date="2024-01" db="EMBL/GenBank/DDBJ databases">
        <title>A draft genome for the cacao thread blight pathogen Marasmiellus scandens.</title>
        <authorList>
            <person name="Baruah I.K."/>
            <person name="Leung J."/>
            <person name="Bukari Y."/>
            <person name="Amoako-Attah I."/>
            <person name="Meinhardt L.W."/>
            <person name="Bailey B.A."/>
            <person name="Cohen S.P."/>
        </authorList>
    </citation>
    <scope>NUCLEOTIDE SEQUENCE [LARGE SCALE GENOMIC DNA]</scope>
    <source>
        <strain evidence="24 25">GH-19</strain>
    </source>
</reference>
<organism evidence="24 25">
    <name type="scientific">Marasmiellus scandens</name>
    <dbReference type="NCBI Taxonomy" id="2682957"/>
    <lineage>
        <taxon>Eukaryota</taxon>
        <taxon>Fungi</taxon>
        <taxon>Dikarya</taxon>
        <taxon>Basidiomycota</taxon>
        <taxon>Agaricomycotina</taxon>
        <taxon>Agaricomycetes</taxon>
        <taxon>Agaricomycetidae</taxon>
        <taxon>Agaricales</taxon>
        <taxon>Marasmiineae</taxon>
        <taxon>Omphalotaceae</taxon>
        <taxon>Marasmiellus</taxon>
    </lineage>
</organism>
<dbReference type="GO" id="GO:0004519">
    <property type="term" value="F:endonuclease activity"/>
    <property type="evidence" value="ECO:0007669"/>
    <property type="project" value="UniProtKB-KW"/>
</dbReference>
<evidence type="ECO:0000256" key="14">
    <source>
        <dbReference type="ARBA" id="ARBA00023125"/>
    </source>
</evidence>
<feature type="domain" description="DNA2/NAM7 helicase helicase" evidence="22">
    <location>
        <begin position="763"/>
        <end position="861"/>
    </location>
</feature>
<dbReference type="GO" id="GO:0003678">
    <property type="term" value="F:DNA helicase activity"/>
    <property type="evidence" value="ECO:0007669"/>
    <property type="project" value="UniProtKB-EC"/>
</dbReference>
<protein>
    <recommendedName>
        <fullName evidence="19">DNA replication ATP-dependent helicase/nuclease</fullName>
        <ecNumber evidence="19">3.1.-.-</ecNumber>
        <ecNumber evidence="19">3.6.4.12</ecNumber>
    </recommendedName>
</protein>
<name>A0ABR1JC84_9AGAR</name>
<evidence type="ECO:0000256" key="7">
    <source>
        <dbReference type="ARBA" id="ARBA00022741"/>
    </source>
</evidence>
<keyword evidence="5 19" id="KW-0540">Nuclease</keyword>
<comment type="caution">
    <text evidence="24">The sequence shown here is derived from an EMBL/GenBank/DDBJ whole genome shotgun (WGS) entry which is preliminary data.</text>
</comment>
<dbReference type="InterPro" id="IPR041679">
    <property type="entry name" value="DNA2/NAM7-like_C"/>
</dbReference>
<keyword evidence="14 19" id="KW-0238">DNA-binding</keyword>
<dbReference type="Pfam" id="PF13087">
    <property type="entry name" value="AAA_12"/>
    <property type="match status" value="1"/>
</dbReference>
<feature type="region of interest" description="Disordered" evidence="20">
    <location>
        <begin position="25"/>
        <end position="47"/>
    </location>
</feature>
<evidence type="ECO:0000256" key="12">
    <source>
        <dbReference type="ARBA" id="ARBA00023004"/>
    </source>
</evidence>
<evidence type="ECO:0000256" key="11">
    <source>
        <dbReference type="ARBA" id="ARBA00022840"/>
    </source>
</evidence>
<dbReference type="GO" id="GO:0016787">
    <property type="term" value="F:hydrolase activity"/>
    <property type="evidence" value="ECO:0007669"/>
    <property type="project" value="UniProtKB-KW"/>
</dbReference>
<keyword evidence="24" id="KW-0255">Endonuclease</keyword>
<keyword evidence="19" id="KW-0158">Chromosome</keyword>
<evidence type="ECO:0000256" key="9">
    <source>
        <dbReference type="ARBA" id="ARBA00022801"/>
    </source>
</evidence>
<evidence type="ECO:0000256" key="1">
    <source>
        <dbReference type="ARBA" id="ARBA00001966"/>
    </source>
</evidence>
<dbReference type="EC" id="3.6.4.12" evidence="19"/>
<dbReference type="Gene3D" id="3.90.320.10">
    <property type="match status" value="1"/>
</dbReference>
<dbReference type="PANTHER" id="PTHR10887:SF433">
    <property type="entry name" value="DNA REPLICATION ATP-DEPENDENT HELICASE_NUCLEASE DNA2"/>
    <property type="match status" value="1"/>
</dbReference>
<feature type="region of interest" description="Disordered" evidence="20">
    <location>
        <begin position="1195"/>
        <end position="1248"/>
    </location>
</feature>
<keyword evidence="8 19" id="KW-0227">DNA damage</keyword>
<evidence type="ECO:0000256" key="10">
    <source>
        <dbReference type="ARBA" id="ARBA00022806"/>
    </source>
</evidence>
<sequence length="1273" mass="142017">MSLAHHSAKEEADFMQDLLSGLDDSFRNASPSPVKSERNASPVKPYTAVTPVKKNAKLSLPSPSKVFSVEDVDVDALLDGAEDWDWNVELSPEKKSPQKLKVCSSKVFSAENVDVDALLDGAEDWDWSIELSPKKSPKKLPQKLKSPVEKTPYSKHVRETCTRCIVYSVSEGEVNGRFSKILSVKVEATGEYRSVYLQDDWVSTDARVGDVVNVLGEFTTLALSSSSSPLSITISSKHNLLILHPDLLLTATSLSTASQCRRRPLLSAMVRSSTDVSPALVWGNMLHTVMQNCLSSGCWDERWIDQQIEEVARGGLLDLVKISVNVETAVVEVKARAKGVQTFFERYMAHEPKPEAVLTNTRAARSESSLLTISDLLDVEEDIWSPTYGLKGKLDATVLTVISELACLSAKPVLTRGPKPLEIKTGRATAGMEHRAQTMLYTLLAQERYGIDVSSGLLYYTQSEEVVQVPTSRNELRGLILGRNEMAAYMMRRQRKGCTEPFLPATIDDERICKKCYSLDACMLYRKTVENVDDYSSPIADAYSLKTSHLTSSQSAFFKEWEHLLALEEQDLGRFRKELWTMGAAERETNGRCFSNMVLDTTFAIPPIKGIDSRDRIHSYSYRFIRAPDTPNSSSFLNGSLDVNDPITISVEPHLLGLARGFIVQLTPTEVVVGVDHDLSLDLIQTRLDAFESSSSYPFPILFRIDREELQSGMGRIRDNLAQLFYANGDTRRLELVVDLKKPSFDDSPSLSLPKDVACHSDHLNNNQKQAIDKVLRADDYALILGMPGTGKTTVIAAIIKTLVAMGKTVLLTSYTHSAVDTILLKLKDVSDFGILRLGNTDKVHPQVRGLTLADKRQATTVEQLEFQLMTPPVVATTCLSIDHALFSRRRFDYCIVDEASQITLPTCLGPLRFAEKFVLVGDHFQLPPLVRNKAARKGGLDVSLFRRLSDAHPHAVVDLVYQYRMNEDIMVLSNTLIYSNRLRCGNSKVANQSLILHNREFLDGMHCEQSTCEAGQECWLKQLMAENCKAVFVDTDSVPAKDSRVGDLVQNEGEANLVYQIATTLLQSGITPDQIGVISPYRQQIKLLNQKLERRREGLEILTADKSQGRDKDCVIISMVRSNDDGNVGDLVKDWRRMNVSFTRARSKLIIIGSRKTLQSVQLLEEFFDLMERRGWILKLPPRADLMHTEAFARTSGSPKRKYGSEDGTMSKVASVGKENERETEESKPQKPQKRLKSGSGFQKIGEEGLIKGRPILRDLMNDAKGCDDIDI</sequence>
<feature type="domain" description="DNA2/NAM7 helicase helicase" evidence="22">
    <location>
        <begin position="873"/>
        <end position="932"/>
    </location>
</feature>
<dbReference type="CDD" id="cd22318">
    <property type="entry name" value="DNA2_N-like"/>
    <property type="match status" value="1"/>
</dbReference>
<keyword evidence="17 19" id="KW-0511">Multifunctional enzyme</keyword>
<comment type="catalytic activity">
    <reaction evidence="18 19">
        <text>ATP + H2O = ADP + phosphate + H(+)</text>
        <dbReference type="Rhea" id="RHEA:13065"/>
        <dbReference type="ChEBI" id="CHEBI:15377"/>
        <dbReference type="ChEBI" id="CHEBI:15378"/>
        <dbReference type="ChEBI" id="CHEBI:30616"/>
        <dbReference type="ChEBI" id="CHEBI:43474"/>
        <dbReference type="ChEBI" id="CHEBI:456216"/>
        <dbReference type="EC" id="3.6.4.12"/>
    </reaction>
</comment>
<keyword evidence="3 19" id="KW-0004">4Fe-4S</keyword>
<dbReference type="InterPro" id="IPR011604">
    <property type="entry name" value="PDDEXK-like_dom_sf"/>
</dbReference>
<evidence type="ECO:0000313" key="25">
    <source>
        <dbReference type="Proteomes" id="UP001498398"/>
    </source>
</evidence>
<evidence type="ECO:0000256" key="13">
    <source>
        <dbReference type="ARBA" id="ARBA00023014"/>
    </source>
</evidence>
<evidence type="ECO:0000256" key="17">
    <source>
        <dbReference type="ARBA" id="ARBA00023268"/>
    </source>
</evidence>
<dbReference type="InterPro" id="IPR014808">
    <property type="entry name" value="DNA_replication_fac_Dna2_N"/>
</dbReference>
<dbReference type="Pfam" id="PF13086">
    <property type="entry name" value="AAA_11"/>
    <property type="match status" value="2"/>
</dbReference>
<keyword evidence="16 19" id="KW-0539">Nucleus</keyword>
<dbReference type="Proteomes" id="UP001498398">
    <property type="component" value="Unassembled WGS sequence"/>
</dbReference>
<dbReference type="EC" id="3.1.-.-" evidence="19"/>
<dbReference type="Pfam" id="PF08696">
    <property type="entry name" value="Dna2"/>
    <property type="match status" value="1"/>
</dbReference>
<dbReference type="SUPFAM" id="SSF52540">
    <property type="entry name" value="P-loop containing nucleoside triphosphate hydrolases"/>
    <property type="match status" value="1"/>
</dbReference>
<keyword evidence="11 19" id="KW-0067">ATP-binding</keyword>
<keyword evidence="4 19" id="KW-0235">DNA replication</keyword>
<feature type="domain" description="DNA replication factor Dna2 N-terminal" evidence="21">
    <location>
        <begin position="187"/>
        <end position="398"/>
    </location>
</feature>
<evidence type="ECO:0000256" key="16">
    <source>
        <dbReference type="ARBA" id="ARBA00023242"/>
    </source>
</evidence>
<evidence type="ECO:0000259" key="22">
    <source>
        <dbReference type="Pfam" id="PF13086"/>
    </source>
</evidence>
<evidence type="ECO:0000259" key="21">
    <source>
        <dbReference type="Pfam" id="PF08696"/>
    </source>
</evidence>
<feature type="compositionally biased region" description="Basic and acidic residues" evidence="20">
    <location>
        <begin position="1219"/>
        <end position="1230"/>
    </location>
</feature>
<keyword evidence="10 19" id="KW-0347">Helicase</keyword>
<gene>
    <name evidence="24" type="primary">dna2</name>
    <name evidence="24" type="ORF">VKT23_010349</name>
</gene>
<evidence type="ECO:0000256" key="5">
    <source>
        <dbReference type="ARBA" id="ARBA00022722"/>
    </source>
</evidence>
<evidence type="ECO:0000256" key="19">
    <source>
        <dbReference type="RuleBase" id="RU367041"/>
    </source>
</evidence>
<keyword evidence="25" id="KW-1185">Reference proteome</keyword>
<evidence type="ECO:0000313" key="24">
    <source>
        <dbReference type="EMBL" id="KAK7457046.1"/>
    </source>
</evidence>
<dbReference type="Gene3D" id="3.40.50.300">
    <property type="entry name" value="P-loop containing nucleotide triphosphate hydrolases"/>
    <property type="match status" value="2"/>
</dbReference>